<comment type="function">
    <text evidence="9">Mediates both low-affinity uptake and efflux of sugar across the membrane.</text>
</comment>
<dbReference type="FunFam" id="1.20.1280.290:FF:000001">
    <property type="entry name" value="Bidirectional sugar transporter SWEET"/>
    <property type="match status" value="1"/>
</dbReference>
<keyword evidence="4 9" id="KW-0762">Sugar transport</keyword>
<sequence length="264" mass="29144">MSSVGISSIYSGCSVAAGVTGNIFAFVLFVSPIPTFRRILRNKSTEQFSGLPYICSLLNCLITLWYGMPLVSPGIILVATVNSVGAVFQLIYVSIFISYAEKAIKLKISGLLIAVFLVFLAIVFTSMEVFDSNGRRLFVGYLSVASLISMFASPLFIIVSSSGTQAFRLLRLHISLHSYGCMYIFMQKLVIKTRSVEFMPFYLSLSNFLMSLSFLAYGMFKDDPFIYVPNGIGTLLGIAQVMLYSYYSTKSGEVSRQPLIDSFA</sequence>
<protein>
    <recommendedName>
        <fullName evidence="9">Bidirectional sugar transporter SWEET</fullName>
    </recommendedName>
</protein>
<comment type="similarity">
    <text evidence="2 9">Belongs to the SWEET sugar transporter family.</text>
</comment>
<reference evidence="10 11" key="1">
    <citation type="submission" date="2014-04" db="EMBL/GenBank/DDBJ databases">
        <authorList>
            <consortium name="International Citrus Genome Consortium"/>
            <person name="Gmitter F."/>
            <person name="Chen C."/>
            <person name="Farmerie W."/>
            <person name="Harkins T."/>
            <person name="Desany B."/>
            <person name="Mohiuddin M."/>
            <person name="Kodira C."/>
            <person name="Borodovsky M."/>
            <person name="Lomsadze A."/>
            <person name="Burns P."/>
            <person name="Jenkins J."/>
            <person name="Prochnik S."/>
            <person name="Shu S."/>
            <person name="Chapman J."/>
            <person name="Pitluck S."/>
            <person name="Schmutz J."/>
            <person name="Rokhsar D."/>
        </authorList>
    </citation>
    <scope>NUCLEOTIDE SEQUENCE</scope>
</reference>
<dbReference type="GO" id="GO:0051119">
    <property type="term" value="F:sugar transmembrane transporter activity"/>
    <property type="evidence" value="ECO:0000318"/>
    <property type="project" value="GO_Central"/>
</dbReference>
<evidence type="ECO:0000313" key="10">
    <source>
        <dbReference type="EMBL" id="KDO77995.1"/>
    </source>
</evidence>
<dbReference type="InterPro" id="IPR047664">
    <property type="entry name" value="SWEET"/>
</dbReference>
<keyword evidence="6" id="KW-0677">Repeat</keyword>
<dbReference type="AlphaFoldDB" id="A0A067GH50"/>
<dbReference type="GO" id="GO:0008643">
    <property type="term" value="P:carbohydrate transport"/>
    <property type="evidence" value="ECO:0000318"/>
    <property type="project" value="GO_Central"/>
</dbReference>
<dbReference type="GO" id="GO:0005886">
    <property type="term" value="C:plasma membrane"/>
    <property type="evidence" value="ECO:0007669"/>
    <property type="project" value="UniProtKB-SubCell"/>
</dbReference>
<keyword evidence="11" id="KW-1185">Reference proteome</keyword>
<feature type="transmembrane region" description="Helical" evidence="9">
    <location>
        <begin position="6"/>
        <end position="30"/>
    </location>
</feature>
<dbReference type="Proteomes" id="UP000027120">
    <property type="component" value="Unassembled WGS sequence"/>
</dbReference>
<evidence type="ECO:0000313" key="11">
    <source>
        <dbReference type="Proteomes" id="UP000027120"/>
    </source>
</evidence>
<dbReference type="Gene3D" id="1.20.1280.290">
    <property type="match status" value="2"/>
</dbReference>
<dbReference type="Pfam" id="PF03083">
    <property type="entry name" value="MtN3_slv"/>
    <property type="match status" value="2"/>
</dbReference>
<feature type="transmembrane region" description="Helical" evidence="9">
    <location>
        <begin position="108"/>
        <end position="126"/>
    </location>
</feature>
<keyword evidence="3 9" id="KW-0813">Transport</keyword>
<dbReference type="InterPro" id="IPR004316">
    <property type="entry name" value="SWEET_rpt"/>
</dbReference>
<evidence type="ECO:0000256" key="8">
    <source>
        <dbReference type="ARBA" id="ARBA00023136"/>
    </source>
</evidence>
<evidence type="ECO:0000256" key="3">
    <source>
        <dbReference type="ARBA" id="ARBA00022448"/>
    </source>
</evidence>
<feature type="transmembrane region" description="Helical" evidence="9">
    <location>
        <begin position="51"/>
        <end position="68"/>
    </location>
</feature>
<evidence type="ECO:0000256" key="1">
    <source>
        <dbReference type="ARBA" id="ARBA00004127"/>
    </source>
</evidence>
<keyword evidence="8 9" id="KW-0472">Membrane</keyword>
<evidence type="ECO:0000256" key="9">
    <source>
        <dbReference type="RuleBase" id="RU910715"/>
    </source>
</evidence>
<feature type="transmembrane region" description="Helical" evidence="9">
    <location>
        <begin position="226"/>
        <end position="247"/>
    </location>
</feature>
<dbReference type="GO" id="GO:0012505">
    <property type="term" value="C:endomembrane system"/>
    <property type="evidence" value="ECO:0007669"/>
    <property type="project" value="UniProtKB-SubCell"/>
</dbReference>
<gene>
    <name evidence="10" type="ORF">CISIN_1g024679mg</name>
</gene>
<feature type="transmembrane region" description="Helical" evidence="9">
    <location>
        <begin position="138"/>
        <end position="159"/>
    </location>
</feature>
<comment type="subcellular location">
    <subcellularLocation>
        <location evidence="9">Cell membrane</location>
        <topology evidence="9">Multi-pass membrane protein</topology>
    </subcellularLocation>
    <subcellularLocation>
        <location evidence="1">Endomembrane system</location>
        <topology evidence="1">Multi-pass membrane protein</topology>
    </subcellularLocation>
</comment>
<dbReference type="STRING" id="2711.A0A067GH50"/>
<organism evidence="10 11">
    <name type="scientific">Citrus sinensis</name>
    <name type="common">Sweet orange</name>
    <name type="synonym">Citrus aurantium var. sinensis</name>
    <dbReference type="NCBI Taxonomy" id="2711"/>
    <lineage>
        <taxon>Eukaryota</taxon>
        <taxon>Viridiplantae</taxon>
        <taxon>Streptophyta</taxon>
        <taxon>Embryophyta</taxon>
        <taxon>Tracheophyta</taxon>
        <taxon>Spermatophyta</taxon>
        <taxon>Magnoliopsida</taxon>
        <taxon>eudicotyledons</taxon>
        <taxon>Gunneridae</taxon>
        <taxon>Pentapetalae</taxon>
        <taxon>rosids</taxon>
        <taxon>malvids</taxon>
        <taxon>Sapindales</taxon>
        <taxon>Rutaceae</taxon>
        <taxon>Aurantioideae</taxon>
        <taxon>Citrus</taxon>
    </lineage>
</organism>
<dbReference type="GO" id="GO:0016020">
    <property type="term" value="C:membrane"/>
    <property type="evidence" value="ECO:0000318"/>
    <property type="project" value="GO_Central"/>
</dbReference>
<dbReference type="EMBL" id="KK784879">
    <property type="protein sequence ID" value="KDO77995.1"/>
    <property type="molecule type" value="Genomic_DNA"/>
</dbReference>
<keyword evidence="5 9" id="KW-0812">Transmembrane</keyword>
<name>A0A067GH50_CITSI</name>
<evidence type="ECO:0000256" key="7">
    <source>
        <dbReference type="ARBA" id="ARBA00022989"/>
    </source>
</evidence>
<dbReference type="SMR" id="A0A067GH50"/>
<evidence type="ECO:0000256" key="6">
    <source>
        <dbReference type="ARBA" id="ARBA00022737"/>
    </source>
</evidence>
<keyword evidence="7 9" id="KW-1133">Transmembrane helix</keyword>
<dbReference type="PANTHER" id="PTHR10791:SF57">
    <property type="entry name" value="BIDIRECTIONAL SUGAR TRANSPORTER SWEET2A"/>
    <property type="match status" value="1"/>
</dbReference>
<evidence type="ECO:0000256" key="2">
    <source>
        <dbReference type="ARBA" id="ARBA00007809"/>
    </source>
</evidence>
<feature type="transmembrane region" description="Helical" evidence="9">
    <location>
        <begin position="74"/>
        <end position="96"/>
    </location>
</feature>
<evidence type="ECO:0000256" key="4">
    <source>
        <dbReference type="ARBA" id="ARBA00022597"/>
    </source>
</evidence>
<proteinExistence type="inferred from homology"/>
<evidence type="ECO:0000256" key="5">
    <source>
        <dbReference type="ARBA" id="ARBA00022692"/>
    </source>
</evidence>
<dbReference type="PANTHER" id="PTHR10791">
    <property type="entry name" value="RAG1-ACTIVATING PROTEIN 1"/>
    <property type="match status" value="1"/>
</dbReference>
<accession>A0A067GH50</accession>
<feature type="transmembrane region" description="Helical" evidence="9">
    <location>
        <begin position="201"/>
        <end position="220"/>
    </location>
</feature>